<evidence type="ECO:0000313" key="1">
    <source>
        <dbReference type="EMBL" id="MBB6092452.1"/>
    </source>
</evidence>
<reference evidence="1 2" key="1">
    <citation type="submission" date="2020-08" db="EMBL/GenBank/DDBJ databases">
        <title>Genomic Encyclopedia of Type Strains, Phase IV (KMG-IV): sequencing the most valuable type-strain genomes for metagenomic binning, comparative biology and taxonomic classification.</title>
        <authorList>
            <person name="Goeker M."/>
        </authorList>
    </citation>
    <scope>NUCLEOTIDE SEQUENCE [LARGE SCALE GENOMIC DNA]</scope>
    <source>
        <strain evidence="1 2">DSM 26723</strain>
    </source>
</reference>
<proteinExistence type="predicted"/>
<dbReference type="RefSeq" id="WP_184330250.1">
    <property type="nucleotide sequence ID" value="NZ_JACHHZ010000002.1"/>
</dbReference>
<dbReference type="Proteomes" id="UP000588068">
    <property type="component" value="Unassembled WGS sequence"/>
</dbReference>
<dbReference type="AlphaFoldDB" id="A0A841HJY9"/>
<comment type="caution">
    <text evidence="1">The sequence shown here is derived from an EMBL/GenBank/DDBJ whole genome shotgun (WGS) entry which is preliminary data.</text>
</comment>
<sequence length="80" mass="8890">MKTNCEVVGWLLVDGERPEVFIREADGALSSQRADLRSTFGHQSVQTGAFRRGNPIHDPVTREMLGYEMEQVSRPSALSA</sequence>
<keyword evidence="2" id="KW-1185">Reference proteome</keyword>
<protein>
    <submittedName>
        <fullName evidence="1">Uncharacterized protein</fullName>
    </submittedName>
</protein>
<name>A0A841HJY9_9GAMM</name>
<organism evidence="1 2">
    <name type="scientific">Povalibacter uvarum</name>
    <dbReference type="NCBI Taxonomy" id="732238"/>
    <lineage>
        <taxon>Bacteria</taxon>
        <taxon>Pseudomonadati</taxon>
        <taxon>Pseudomonadota</taxon>
        <taxon>Gammaproteobacteria</taxon>
        <taxon>Steroidobacterales</taxon>
        <taxon>Steroidobacteraceae</taxon>
        <taxon>Povalibacter</taxon>
    </lineage>
</organism>
<evidence type="ECO:0000313" key="2">
    <source>
        <dbReference type="Proteomes" id="UP000588068"/>
    </source>
</evidence>
<gene>
    <name evidence="1" type="ORF">HNQ60_001330</name>
</gene>
<dbReference type="EMBL" id="JACHHZ010000002">
    <property type="protein sequence ID" value="MBB6092452.1"/>
    <property type="molecule type" value="Genomic_DNA"/>
</dbReference>
<accession>A0A841HJY9</accession>